<keyword evidence="4" id="KW-1185">Reference proteome</keyword>
<dbReference type="Pfam" id="PF07632">
    <property type="entry name" value="Sde182_NH-like"/>
    <property type="match status" value="1"/>
</dbReference>
<comment type="caution">
    <text evidence="3">The sequence shown here is derived from an EMBL/GenBank/DDBJ whole genome shotgun (WGS) entry which is preliminary data.</text>
</comment>
<gene>
    <name evidence="3" type="ORF">SLS58_002722</name>
</gene>
<evidence type="ECO:0000259" key="2">
    <source>
        <dbReference type="Pfam" id="PF21027"/>
    </source>
</evidence>
<protein>
    <recommendedName>
        <fullName evidence="5">Cellulose-binding protein</fullName>
    </recommendedName>
</protein>
<reference evidence="3 4" key="1">
    <citation type="journal article" date="2023" name="Plant Dis.">
        <title>First Report of Diplodia intermedia Causing Canker and Dieback Diseases on Apple Trees in Canada.</title>
        <authorList>
            <person name="Ellouze W."/>
            <person name="Ilyukhin E."/>
            <person name="Sulman M."/>
            <person name="Ali S."/>
        </authorList>
    </citation>
    <scope>NUCLEOTIDE SEQUENCE [LARGE SCALE GENOMIC DNA]</scope>
    <source>
        <strain evidence="3 4">M45-28</strain>
    </source>
</reference>
<dbReference type="Gene3D" id="3.90.245.10">
    <property type="entry name" value="Ribonucleoside hydrolase-like"/>
    <property type="match status" value="1"/>
</dbReference>
<dbReference type="InterPro" id="IPR011483">
    <property type="entry name" value="Sde182_NH-like"/>
</dbReference>
<dbReference type="Proteomes" id="UP001521184">
    <property type="component" value="Unassembled WGS sequence"/>
</dbReference>
<name>A0ABR3TYA6_9PEZI</name>
<accession>A0ABR3TYA6</accession>
<dbReference type="InterPro" id="IPR036452">
    <property type="entry name" value="Ribo_hydro-like"/>
</dbReference>
<organism evidence="3 4">
    <name type="scientific">Diplodia intermedia</name>
    <dbReference type="NCBI Taxonomy" id="856260"/>
    <lineage>
        <taxon>Eukaryota</taxon>
        <taxon>Fungi</taxon>
        <taxon>Dikarya</taxon>
        <taxon>Ascomycota</taxon>
        <taxon>Pezizomycotina</taxon>
        <taxon>Dothideomycetes</taxon>
        <taxon>Dothideomycetes incertae sedis</taxon>
        <taxon>Botryosphaeriales</taxon>
        <taxon>Botryosphaeriaceae</taxon>
        <taxon>Diplodia</taxon>
    </lineage>
</organism>
<evidence type="ECO:0000313" key="4">
    <source>
        <dbReference type="Proteomes" id="UP001521184"/>
    </source>
</evidence>
<evidence type="ECO:0008006" key="5">
    <source>
        <dbReference type="Google" id="ProtNLM"/>
    </source>
</evidence>
<evidence type="ECO:0000259" key="1">
    <source>
        <dbReference type="Pfam" id="PF07632"/>
    </source>
</evidence>
<proteinExistence type="predicted"/>
<dbReference type="EMBL" id="JAKEKT020000012">
    <property type="protein sequence ID" value="KAL1647394.1"/>
    <property type="molecule type" value="Genomic_DNA"/>
</dbReference>
<evidence type="ECO:0000313" key="3">
    <source>
        <dbReference type="EMBL" id="KAL1647394.1"/>
    </source>
</evidence>
<feature type="domain" description="Cellulose-binding Sde182 nucleoside hydrolase-like" evidence="1">
    <location>
        <begin position="14"/>
        <end position="282"/>
    </location>
</feature>
<sequence>MQRCRPWEVDRKPRVFILSDICNEPDDTQSMIRLLTHANQYDIKGLVATTSYWLNHTTAPDEIENIVQSYGSVLDNLQVHGHGQYPTEEHLLSIIKSGPENYGLAAVDAVDAGEQLSDGAQLLIDAVDASSEPLYVQAWGGVNTIAQALRSVQLKRSRSELVQFCEKMRVYAISDQDNTGPWIRHEFPQIRYIASVHSWNAYGLAAWTGISGEGFCGFDDGGPDSDLTSNEWIKTNIQLGTLGKLYPDVMFIMEGDSPSMLFTMQNGLNVPEHPEWGGWGARMQWTLHGKRDARTSHPPVVVVNGSCGSQPVELEVEAGSSVVLDATESYDPDSGKHSALNFSWWMYREITATQWLVRWEVPEVAIRRDQAVPGGSKVIVEIPSADKSCRAPRALHMAEKVKAECQAYHVILEVSGPGAPPMTRYRRVILKVQLPEQEARNRDSIAHEEL</sequence>
<dbReference type="Pfam" id="PF21027">
    <property type="entry name" value="Sde0182_C"/>
    <property type="match status" value="1"/>
</dbReference>
<feature type="domain" description="Cellulose-binding Sde182 C-terminal" evidence="2">
    <location>
        <begin position="322"/>
        <end position="432"/>
    </location>
</feature>
<dbReference type="InterPro" id="IPR048527">
    <property type="entry name" value="Sde182_C"/>
</dbReference>